<proteinExistence type="predicted"/>
<evidence type="ECO:0000313" key="3">
    <source>
        <dbReference type="Proteomes" id="UP000054877"/>
    </source>
</evidence>
<feature type="chain" id="PRO_5006918101" description="Neurogenic locus notch like protein" evidence="1">
    <location>
        <begin position="23"/>
        <end position="195"/>
    </location>
</feature>
<comment type="caution">
    <text evidence="2">The sequence shown here is derived from an EMBL/GenBank/DDBJ whole genome shotgun (WGS) entry which is preliminary data.</text>
</comment>
<dbReference type="Proteomes" id="UP000054877">
    <property type="component" value="Unassembled WGS sequence"/>
</dbReference>
<organism evidence="2 3">
    <name type="scientific">Legionella spiritensis</name>
    <dbReference type="NCBI Taxonomy" id="452"/>
    <lineage>
        <taxon>Bacteria</taxon>
        <taxon>Pseudomonadati</taxon>
        <taxon>Pseudomonadota</taxon>
        <taxon>Gammaproteobacteria</taxon>
        <taxon>Legionellales</taxon>
        <taxon>Legionellaceae</taxon>
        <taxon>Legionella</taxon>
    </lineage>
</organism>
<keyword evidence="3" id="KW-1185">Reference proteome</keyword>
<name>A0A0W0YZ67_LEGSP</name>
<evidence type="ECO:0008006" key="4">
    <source>
        <dbReference type="Google" id="ProtNLM"/>
    </source>
</evidence>
<gene>
    <name evidence="2" type="ORF">Lspi_2505</name>
</gene>
<protein>
    <recommendedName>
        <fullName evidence="4">Neurogenic locus notch like protein</fullName>
    </recommendedName>
</protein>
<sequence>MDKLAYLLSGLILLNLSVTSYAKTYPCEGAGCCCNVQPGGTWPDCSEGYECRGMVDPPRISVCVKKGSPANTSLFLASNQPAGCYQDEPQDEEVDDKKTKDCHGEGCCCQVQNDNKWPDCDEGFECRQATQKPYIKVCVAKGAVVNKPLFIASSQPKHCLRKPQSKANSRADRIRLFCDPQPNAAAREWCRRHVR</sequence>
<dbReference type="AlphaFoldDB" id="A0A0W0YZ67"/>
<reference evidence="2 3" key="1">
    <citation type="submission" date="2015-11" db="EMBL/GenBank/DDBJ databases">
        <title>Genomic analysis of 38 Legionella species identifies large and diverse effector repertoires.</title>
        <authorList>
            <person name="Burstein D."/>
            <person name="Amaro F."/>
            <person name="Zusman T."/>
            <person name="Lifshitz Z."/>
            <person name="Cohen O."/>
            <person name="Gilbert J.A."/>
            <person name="Pupko T."/>
            <person name="Shuman H.A."/>
            <person name="Segal G."/>
        </authorList>
    </citation>
    <scope>NUCLEOTIDE SEQUENCE [LARGE SCALE GENOMIC DNA]</scope>
    <source>
        <strain evidence="2 3">Mt.St.Helens-9</strain>
    </source>
</reference>
<feature type="signal peptide" evidence="1">
    <location>
        <begin position="1"/>
        <end position="22"/>
    </location>
</feature>
<evidence type="ECO:0000256" key="1">
    <source>
        <dbReference type="SAM" id="SignalP"/>
    </source>
</evidence>
<accession>A0A0W0YZ67</accession>
<evidence type="ECO:0000313" key="2">
    <source>
        <dbReference type="EMBL" id="KTD61875.1"/>
    </source>
</evidence>
<keyword evidence="1" id="KW-0732">Signal</keyword>
<dbReference type="PATRIC" id="fig|452.5.peg.2768"/>
<dbReference type="EMBL" id="LNYX01000031">
    <property type="protein sequence ID" value="KTD61875.1"/>
    <property type="molecule type" value="Genomic_DNA"/>
</dbReference>
<dbReference type="STRING" id="452.Lspi_2505"/>